<protein>
    <recommendedName>
        <fullName evidence="7">Pectinesterase</fullName>
        <ecNumber evidence="7">3.1.1.11</ecNumber>
    </recommendedName>
</protein>
<dbReference type="GO" id="GO:0045490">
    <property type="term" value="P:pectin catabolic process"/>
    <property type="evidence" value="ECO:0007669"/>
    <property type="project" value="UniProtKB-UniRule"/>
</dbReference>
<dbReference type="UniPathway" id="UPA00545">
    <property type="reaction ID" value="UER00823"/>
</dbReference>
<dbReference type="GO" id="GO:0042545">
    <property type="term" value="P:cell wall modification"/>
    <property type="evidence" value="ECO:0007669"/>
    <property type="project" value="UniProtKB-UniRule"/>
</dbReference>
<feature type="domain" description="Pectinesterase inhibitor" evidence="9">
    <location>
        <begin position="46"/>
        <end position="194"/>
    </location>
</feature>
<dbReference type="Proteomes" id="UP000322667">
    <property type="component" value="Chromosome A05"/>
</dbReference>
<dbReference type="SUPFAM" id="SSF101148">
    <property type="entry name" value="Plant invertase/pectin methylesterase inhibitor"/>
    <property type="match status" value="1"/>
</dbReference>
<dbReference type="FunFam" id="2.160.20.10:FF:000001">
    <property type="entry name" value="Pectinesterase"/>
    <property type="match status" value="1"/>
</dbReference>
<dbReference type="CDD" id="cd15799">
    <property type="entry name" value="PMEI-like_4"/>
    <property type="match status" value="1"/>
</dbReference>
<keyword evidence="11" id="KW-1185">Reference proteome</keyword>
<evidence type="ECO:0000256" key="1">
    <source>
        <dbReference type="ARBA" id="ARBA00005184"/>
    </source>
</evidence>
<sequence>MANIRQPLLDRPRGSYSRDCPLIFTLVLLICLAALVAIHLVRFSSFDANHPYKYCERAVDQKSCLALLSEVASKTTVRKKGVDLLHAFLERSASDMQNVINQARNFNDGINNSREQASLADCLELVELSRDRIMDSMVGVEKQDVNWHSNAQAWLSSVLTNHVTCLDGLQGSVRTLMEPGLSDLISRARTSLAILVSVSPTKTEFDDDPLIGGFPSWLSSKDRKLLQALPNEIKADVVVAKDGSGNYKTLGEAVAAAPDKSKTRCIIHVKKGTYKENVEIGTNKKNLMIVGDGMNSTIITGSLNVIDGSTTFKSATVAGPQKHQAVALRVGAYQSVINRCKIDAYQDTLYAHSNRQFYRDSYVTGTVDFIFGNAAVVFQNCKLVARKPMNSQSNMVTAQGRLDPNQNTGTSIQNCNILASADLEPVKGSIKSYLGRPWKEYSRTVVMQSYIGDHIDPSGWSVWSGDFALKTLYYGEYMNRGPGADTSKRVKWPGFHVITSAKEAKKFTVAELIQGGSWLKSTGVTFKEWL</sequence>
<keyword evidence="8" id="KW-0472">Membrane</keyword>
<keyword evidence="7" id="KW-0961">Cell wall biogenesis/degradation</keyword>
<dbReference type="EC" id="3.1.1.11" evidence="7"/>
<evidence type="ECO:0000259" key="9">
    <source>
        <dbReference type="SMART" id="SM00856"/>
    </source>
</evidence>
<keyword evidence="8" id="KW-1133">Transmembrane helix</keyword>
<dbReference type="InterPro" id="IPR035513">
    <property type="entry name" value="Invertase/methylesterase_inhib"/>
</dbReference>
<feature type="active site" evidence="6">
    <location>
        <position position="368"/>
    </location>
</feature>
<dbReference type="Gene3D" id="2.160.20.10">
    <property type="entry name" value="Single-stranded right-handed beta-helix, Pectin lyase-like"/>
    <property type="match status" value="1"/>
</dbReference>
<organism evidence="10 11">
    <name type="scientific">Gossypium tomentosum</name>
    <name type="common">Hawaiian cotton</name>
    <name type="synonym">Gossypium sandvicense</name>
    <dbReference type="NCBI Taxonomy" id="34277"/>
    <lineage>
        <taxon>Eukaryota</taxon>
        <taxon>Viridiplantae</taxon>
        <taxon>Streptophyta</taxon>
        <taxon>Embryophyta</taxon>
        <taxon>Tracheophyta</taxon>
        <taxon>Spermatophyta</taxon>
        <taxon>Magnoliopsida</taxon>
        <taxon>eudicotyledons</taxon>
        <taxon>Gunneridae</taxon>
        <taxon>Pentapetalae</taxon>
        <taxon>rosids</taxon>
        <taxon>malvids</taxon>
        <taxon>Malvales</taxon>
        <taxon>Malvaceae</taxon>
        <taxon>Malvoideae</taxon>
        <taxon>Gossypium</taxon>
    </lineage>
</organism>
<dbReference type="EMBL" id="CM017614">
    <property type="protein sequence ID" value="TYI27520.1"/>
    <property type="molecule type" value="Genomic_DNA"/>
</dbReference>
<dbReference type="NCBIfam" id="TIGR01614">
    <property type="entry name" value="PME_inhib"/>
    <property type="match status" value="1"/>
</dbReference>
<evidence type="ECO:0000256" key="8">
    <source>
        <dbReference type="SAM" id="Phobius"/>
    </source>
</evidence>
<comment type="similarity">
    <text evidence="2">In the N-terminal section; belongs to the PMEI family.</text>
</comment>
<dbReference type="InterPro" id="IPR006501">
    <property type="entry name" value="Pectinesterase_inhib_dom"/>
</dbReference>
<dbReference type="GO" id="GO:0004857">
    <property type="term" value="F:enzyme inhibitor activity"/>
    <property type="evidence" value="ECO:0007669"/>
    <property type="project" value="InterPro"/>
</dbReference>
<comment type="similarity">
    <text evidence="3">In the C-terminal section; belongs to the pectinesterase family.</text>
</comment>
<dbReference type="GO" id="GO:0030599">
    <property type="term" value="F:pectinesterase activity"/>
    <property type="evidence" value="ECO:0007669"/>
    <property type="project" value="UniProtKB-UniRule"/>
</dbReference>
<dbReference type="InterPro" id="IPR033131">
    <property type="entry name" value="Pectinesterase_Asp_AS"/>
</dbReference>
<keyword evidence="8" id="KW-0812">Transmembrane</keyword>
<dbReference type="SUPFAM" id="SSF51126">
    <property type="entry name" value="Pectin lyase-like"/>
    <property type="match status" value="1"/>
</dbReference>
<dbReference type="PANTHER" id="PTHR31707">
    <property type="entry name" value="PECTINESTERASE"/>
    <property type="match status" value="1"/>
</dbReference>
<proteinExistence type="inferred from homology"/>
<evidence type="ECO:0000313" key="10">
    <source>
        <dbReference type="EMBL" id="TYI27520.1"/>
    </source>
</evidence>
<keyword evidence="7" id="KW-0134">Cell wall</keyword>
<evidence type="ECO:0000256" key="7">
    <source>
        <dbReference type="RuleBase" id="RU000589"/>
    </source>
</evidence>
<comment type="pathway">
    <text evidence="1 7">Glycan metabolism; pectin degradation; 2-dehydro-3-deoxy-D-gluconate from pectin: step 1/5.</text>
</comment>
<comment type="subcellular location">
    <subcellularLocation>
        <location evidence="7">Secreted</location>
        <location evidence="7">Cell wall</location>
    </subcellularLocation>
</comment>
<feature type="transmembrane region" description="Helical" evidence="8">
    <location>
        <begin position="21"/>
        <end position="41"/>
    </location>
</feature>
<dbReference type="InterPro" id="IPR012334">
    <property type="entry name" value="Pectin_lyas_fold"/>
</dbReference>
<comment type="catalytic activity">
    <reaction evidence="7">
        <text>[(1-&gt;4)-alpha-D-galacturonosyl methyl ester](n) + n H2O = [(1-&gt;4)-alpha-D-galacturonosyl](n) + n methanol + n H(+)</text>
        <dbReference type="Rhea" id="RHEA:22380"/>
        <dbReference type="Rhea" id="RHEA-COMP:14570"/>
        <dbReference type="Rhea" id="RHEA-COMP:14573"/>
        <dbReference type="ChEBI" id="CHEBI:15377"/>
        <dbReference type="ChEBI" id="CHEBI:15378"/>
        <dbReference type="ChEBI" id="CHEBI:17790"/>
        <dbReference type="ChEBI" id="CHEBI:140522"/>
        <dbReference type="ChEBI" id="CHEBI:140523"/>
        <dbReference type="EC" id="3.1.1.11"/>
    </reaction>
</comment>
<evidence type="ECO:0000256" key="2">
    <source>
        <dbReference type="ARBA" id="ARBA00006027"/>
    </source>
</evidence>
<comment type="function">
    <text evidence="7">Acts in the modification of cell walls via demethylesterification of cell wall pectin.</text>
</comment>
<dbReference type="InterPro" id="IPR018040">
    <property type="entry name" value="Pectinesterase_Tyr_AS"/>
</dbReference>
<dbReference type="Gene3D" id="1.20.140.40">
    <property type="entry name" value="Invertase/pectin methylesterase inhibitor family protein"/>
    <property type="match status" value="1"/>
</dbReference>
<dbReference type="InterPro" id="IPR011050">
    <property type="entry name" value="Pectin_lyase_fold/virulence"/>
</dbReference>
<dbReference type="InterPro" id="IPR000070">
    <property type="entry name" value="Pectinesterase_cat"/>
</dbReference>
<dbReference type="Pfam" id="PF04043">
    <property type="entry name" value="PMEI"/>
    <property type="match status" value="1"/>
</dbReference>
<gene>
    <name evidence="10" type="ORF">ES332_A05G183000v1</name>
</gene>
<accession>A0A5D2QJM7</accession>
<dbReference type="AlphaFoldDB" id="A0A5D2QJM7"/>
<evidence type="ECO:0000256" key="3">
    <source>
        <dbReference type="ARBA" id="ARBA00007786"/>
    </source>
</evidence>
<dbReference type="SMART" id="SM00856">
    <property type="entry name" value="PMEI"/>
    <property type="match status" value="1"/>
</dbReference>
<evidence type="ECO:0000313" key="11">
    <source>
        <dbReference type="Proteomes" id="UP000322667"/>
    </source>
</evidence>
<name>A0A5D2QJM7_GOSTO</name>
<evidence type="ECO:0000256" key="6">
    <source>
        <dbReference type="PROSITE-ProRule" id="PRU10040"/>
    </source>
</evidence>
<keyword evidence="7" id="KW-0964">Secreted</keyword>
<evidence type="ECO:0000256" key="4">
    <source>
        <dbReference type="ARBA" id="ARBA00022801"/>
    </source>
</evidence>
<keyword evidence="5 7" id="KW-0063">Aspartyl esterase</keyword>
<reference evidence="10 11" key="1">
    <citation type="submission" date="2019-07" db="EMBL/GenBank/DDBJ databases">
        <title>WGS assembly of Gossypium tomentosum.</title>
        <authorList>
            <person name="Chen Z.J."/>
            <person name="Sreedasyam A."/>
            <person name="Ando A."/>
            <person name="Song Q."/>
            <person name="De L."/>
            <person name="Hulse-Kemp A."/>
            <person name="Ding M."/>
            <person name="Ye W."/>
            <person name="Kirkbride R."/>
            <person name="Jenkins J."/>
            <person name="Plott C."/>
            <person name="Lovell J."/>
            <person name="Lin Y.-M."/>
            <person name="Vaughn R."/>
            <person name="Liu B."/>
            <person name="Li W."/>
            <person name="Simpson S."/>
            <person name="Scheffler B."/>
            <person name="Saski C."/>
            <person name="Grover C."/>
            <person name="Hu G."/>
            <person name="Conover J."/>
            <person name="Carlson J."/>
            <person name="Shu S."/>
            <person name="Boston L."/>
            <person name="Williams M."/>
            <person name="Peterson D."/>
            <person name="Mcgee K."/>
            <person name="Jones D."/>
            <person name="Wendel J."/>
            <person name="Stelly D."/>
            <person name="Grimwood J."/>
            <person name="Schmutz J."/>
        </authorList>
    </citation>
    <scope>NUCLEOTIDE SEQUENCE [LARGE SCALE GENOMIC DNA]</scope>
    <source>
        <strain evidence="10">7179.01</strain>
    </source>
</reference>
<dbReference type="PROSITE" id="PS00800">
    <property type="entry name" value="PECTINESTERASE_1"/>
    <property type="match status" value="1"/>
</dbReference>
<dbReference type="Pfam" id="PF01095">
    <property type="entry name" value="Pectinesterase"/>
    <property type="match status" value="1"/>
</dbReference>
<dbReference type="PROSITE" id="PS00503">
    <property type="entry name" value="PECTINESTERASE_2"/>
    <property type="match status" value="1"/>
</dbReference>
<keyword evidence="4 7" id="KW-0378">Hydrolase</keyword>
<evidence type="ECO:0000256" key="5">
    <source>
        <dbReference type="ARBA" id="ARBA00023085"/>
    </source>
</evidence>